<accession>A0ABU9WW44</accession>
<dbReference type="InterPro" id="IPR012327">
    <property type="entry name" value="MeTrfase_D12"/>
</dbReference>
<dbReference type="GO" id="GO:0032259">
    <property type="term" value="P:methylation"/>
    <property type="evidence" value="ECO:0007669"/>
    <property type="project" value="UniProtKB-KW"/>
</dbReference>
<keyword evidence="3" id="KW-0949">S-adenosyl-L-methionine</keyword>
<name>A0ABU9WW44_9MICC</name>
<dbReference type="EMBL" id="JBDFRB010000001">
    <property type="protein sequence ID" value="MEN2743395.1"/>
    <property type="molecule type" value="Genomic_DNA"/>
</dbReference>
<protein>
    <submittedName>
        <fullName evidence="4">DNA adenine methylase</fullName>
    </submittedName>
</protein>
<proteinExistence type="predicted"/>
<evidence type="ECO:0000256" key="3">
    <source>
        <dbReference type="ARBA" id="ARBA00022691"/>
    </source>
</evidence>
<comment type="caution">
    <text evidence="4">The sequence shown here is derived from an EMBL/GenBank/DDBJ whole genome shotgun (WGS) entry which is preliminary data.</text>
</comment>
<keyword evidence="5" id="KW-1185">Reference proteome</keyword>
<keyword evidence="1 4" id="KW-0489">Methyltransferase</keyword>
<reference evidence="4 5" key="1">
    <citation type="submission" date="2024-05" db="EMBL/GenBank/DDBJ databases">
        <title>Sinomonas sp. nov., isolated from a waste landfill.</title>
        <authorList>
            <person name="Zhao Y."/>
        </authorList>
    </citation>
    <scope>NUCLEOTIDE SEQUENCE [LARGE SCALE GENOMIC DNA]</scope>
    <source>
        <strain evidence="4 5">CCTCC AB2014300</strain>
    </source>
</reference>
<dbReference type="GO" id="GO:0008168">
    <property type="term" value="F:methyltransferase activity"/>
    <property type="evidence" value="ECO:0007669"/>
    <property type="project" value="UniProtKB-KW"/>
</dbReference>
<dbReference type="SUPFAM" id="SSF53335">
    <property type="entry name" value="S-adenosyl-L-methionine-dependent methyltransferases"/>
    <property type="match status" value="1"/>
</dbReference>
<dbReference type="Proteomes" id="UP001422074">
    <property type="component" value="Unassembled WGS sequence"/>
</dbReference>
<dbReference type="Pfam" id="PF02086">
    <property type="entry name" value="MethyltransfD12"/>
    <property type="match status" value="1"/>
</dbReference>
<evidence type="ECO:0000313" key="5">
    <source>
        <dbReference type="Proteomes" id="UP001422074"/>
    </source>
</evidence>
<evidence type="ECO:0000256" key="2">
    <source>
        <dbReference type="ARBA" id="ARBA00022679"/>
    </source>
</evidence>
<gene>
    <name evidence="4" type="ORF">ABCQ75_02425</name>
</gene>
<keyword evidence="2" id="KW-0808">Transferase</keyword>
<dbReference type="InterPro" id="IPR029063">
    <property type="entry name" value="SAM-dependent_MTases_sf"/>
</dbReference>
<evidence type="ECO:0000313" key="4">
    <source>
        <dbReference type="EMBL" id="MEN2743395.1"/>
    </source>
</evidence>
<evidence type="ECO:0000256" key="1">
    <source>
        <dbReference type="ARBA" id="ARBA00022603"/>
    </source>
</evidence>
<sequence length="355" mass="38215">MGVRYIGSKARVADVIVDLAGDCTSGRFVDAFSGTGSVASAASTRGWSVMVNDSLPSAVAMSVGAVVRAENVPFAALGGYRNTVATLNEVPPRPGFVHAQYSPASRSIGAVERRYFTEANAARLDAIRRRIGEWSSEGALTWVEEQLLLADLMQAANSVANISGTYGCFLKDWTPPALKAVSVVPRPLLPGTADFEAVVGDVFDLATTPADTVYYDPPYTKRQYSAYYHLLETLHAGDTPEVTGVTGLRPWQEKASDFCYKIRALDALTRLVMKTKARRILLSYSTEGHVAKDQLMGALSEVGDVTLHEIETIGRYRPNARASAAGDTVDEYVIEISSVDPPLEVQLDDSLAACV</sequence>
<organism evidence="4 5">
    <name type="scientific">Sinomonas halotolerans</name>
    <dbReference type="NCBI Taxonomy" id="1644133"/>
    <lineage>
        <taxon>Bacteria</taxon>
        <taxon>Bacillati</taxon>
        <taxon>Actinomycetota</taxon>
        <taxon>Actinomycetes</taxon>
        <taxon>Micrococcales</taxon>
        <taxon>Micrococcaceae</taxon>
        <taxon>Sinomonas</taxon>
    </lineage>
</organism>
<dbReference type="PRINTS" id="PR00505">
    <property type="entry name" value="D12N6MTFRASE"/>
</dbReference>
<dbReference type="RefSeq" id="WP_345882888.1">
    <property type="nucleotide sequence ID" value="NZ_JBDFRB010000001.1"/>
</dbReference>